<dbReference type="GO" id="GO:0046872">
    <property type="term" value="F:metal ion binding"/>
    <property type="evidence" value="ECO:0007669"/>
    <property type="project" value="UniProtKB-KW"/>
</dbReference>
<evidence type="ECO:0000256" key="3">
    <source>
        <dbReference type="ARBA" id="ARBA00022801"/>
    </source>
</evidence>
<dbReference type="PANTHER" id="PTHR43808">
    <property type="entry name" value="ACETYLORNITHINE DEACETYLASE"/>
    <property type="match status" value="1"/>
</dbReference>
<evidence type="ECO:0000256" key="2">
    <source>
        <dbReference type="ARBA" id="ARBA00022723"/>
    </source>
</evidence>
<dbReference type="GO" id="GO:0008777">
    <property type="term" value="F:acetylornithine deacetylase activity"/>
    <property type="evidence" value="ECO:0007669"/>
    <property type="project" value="TreeGrafter"/>
</dbReference>
<proteinExistence type="predicted"/>
<evidence type="ECO:0000313" key="7">
    <source>
        <dbReference type="EMBL" id="HIT39914.1"/>
    </source>
</evidence>
<protein>
    <submittedName>
        <fullName evidence="7">M20 family metallo-hydrolase</fullName>
    </submittedName>
</protein>
<dbReference type="Pfam" id="PF07687">
    <property type="entry name" value="M20_dimer"/>
    <property type="match status" value="1"/>
</dbReference>
<dbReference type="SUPFAM" id="SSF53187">
    <property type="entry name" value="Zn-dependent exopeptidases"/>
    <property type="match status" value="1"/>
</dbReference>
<keyword evidence="2" id="KW-0479">Metal-binding</keyword>
<dbReference type="InterPro" id="IPR002933">
    <property type="entry name" value="Peptidase_M20"/>
</dbReference>
<reference evidence="7" key="2">
    <citation type="journal article" date="2021" name="PeerJ">
        <title>Extensive microbial diversity within the chicken gut microbiome revealed by metagenomics and culture.</title>
        <authorList>
            <person name="Gilroy R."/>
            <person name="Ravi A."/>
            <person name="Getino M."/>
            <person name="Pursley I."/>
            <person name="Horton D.L."/>
            <person name="Alikhan N.F."/>
            <person name="Baker D."/>
            <person name="Gharbi K."/>
            <person name="Hall N."/>
            <person name="Watson M."/>
            <person name="Adriaenssens E.M."/>
            <person name="Foster-Nyarko E."/>
            <person name="Jarju S."/>
            <person name="Secka A."/>
            <person name="Antonio M."/>
            <person name="Oren A."/>
            <person name="Chaudhuri R.R."/>
            <person name="La Ragione R."/>
            <person name="Hildebrand F."/>
            <person name="Pallen M.J."/>
        </authorList>
    </citation>
    <scope>NUCLEOTIDE SEQUENCE</scope>
    <source>
        <strain evidence="7">21143</strain>
    </source>
</reference>
<accession>A0A9D1GGM6</accession>
<feature type="domain" description="Peptidase M20 dimerisation" evidence="6">
    <location>
        <begin position="168"/>
        <end position="266"/>
    </location>
</feature>
<keyword evidence="4" id="KW-0862">Zinc</keyword>
<dbReference type="GO" id="GO:0006526">
    <property type="term" value="P:L-arginine biosynthetic process"/>
    <property type="evidence" value="ECO:0007669"/>
    <property type="project" value="TreeGrafter"/>
</dbReference>
<dbReference type="Pfam" id="PF01546">
    <property type="entry name" value="Peptidase_M20"/>
    <property type="match status" value="1"/>
</dbReference>
<evidence type="ECO:0000259" key="6">
    <source>
        <dbReference type="Pfam" id="PF07687"/>
    </source>
</evidence>
<dbReference type="SUPFAM" id="SSF55031">
    <property type="entry name" value="Bacterial exopeptidase dimerisation domain"/>
    <property type="match status" value="1"/>
</dbReference>
<comment type="cofactor">
    <cofactor evidence="1">
        <name>Zn(2+)</name>
        <dbReference type="ChEBI" id="CHEBI:29105"/>
    </cofactor>
</comment>
<dbReference type="InterPro" id="IPR001261">
    <property type="entry name" value="ArgE/DapE_CS"/>
</dbReference>
<evidence type="ECO:0000256" key="5">
    <source>
        <dbReference type="ARBA" id="ARBA00023285"/>
    </source>
</evidence>
<dbReference type="InterPro" id="IPR036264">
    <property type="entry name" value="Bact_exopeptidase_dim_dom"/>
</dbReference>
<dbReference type="Gene3D" id="3.30.70.360">
    <property type="match status" value="1"/>
</dbReference>
<dbReference type="PROSITE" id="PS00758">
    <property type="entry name" value="ARGE_DAPE_CPG2_1"/>
    <property type="match status" value="1"/>
</dbReference>
<dbReference type="InterPro" id="IPR011650">
    <property type="entry name" value="Peptidase_M20_dimer"/>
</dbReference>
<dbReference type="AlphaFoldDB" id="A0A9D1GGM6"/>
<organism evidence="7 8">
    <name type="scientific">Candidatus Caccoplasma intestinavium</name>
    <dbReference type="NCBI Taxonomy" id="2840716"/>
    <lineage>
        <taxon>Bacteria</taxon>
        <taxon>Pseudomonadati</taxon>
        <taxon>Bacteroidota</taxon>
        <taxon>Bacteroidia</taxon>
        <taxon>Bacteroidales</taxon>
        <taxon>Bacteroidaceae</taxon>
        <taxon>Bacteroidaceae incertae sedis</taxon>
        <taxon>Candidatus Caccoplasma</taxon>
    </lineage>
</organism>
<dbReference type="Gene3D" id="3.40.630.10">
    <property type="entry name" value="Zn peptidases"/>
    <property type="match status" value="1"/>
</dbReference>
<comment type="caution">
    <text evidence="7">The sequence shown here is derived from an EMBL/GenBank/DDBJ whole genome shotgun (WGS) entry which is preliminary data.</text>
</comment>
<evidence type="ECO:0000313" key="8">
    <source>
        <dbReference type="Proteomes" id="UP000886722"/>
    </source>
</evidence>
<dbReference type="InterPro" id="IPR050072">
    <property type="entry name" value="Peptidase_M20A"/>
</dbReference>
<keyword evidence="5" id="KW-0170">Cobalt</keyword>
<dbReference type="EMBL" id="DVKT01000060">
    <property type="protein sequence ID" value="HIT39914.1"/>
    <property type="molecule type" value="Genomic_DNA"/>
</dbReference>
<keyword evidence="3" id="KW-0378">Hydrolase</keyword>
<evidence type="ECO:0000256" key="1">
    <source>
        <dbReference type="ARBA" id="ARBA00001947"/>
    </source>
</evidence>
<gene>
    <name evidence="7" type="ORF">IAD06_07770</name>
</gene>
<dbReference type="PANTHER" id="PTHR43808:SF31">
    <property type="entry name" value="N-ACETYL-L-CITRULLINE DEACETYLASE"/>
    <property type="match status" value="1"/>
</dbReference>
<sequence>MIDPNELFYPAVDLLRRLIATPSISREENATADLIAAYLQEYGFTPHRTANNVWAIAPDYTPGRPTVLLNSHHDTVRPVEGWQGQAFNAREDGDRLYGLGSNDAGASLVSLLQVFIALSSRPEPYNLIFLASAEEEVSGTNGVALALKELPPISFGVVGEPTGMQPAIGEKGLMVLDCTVMGKSGHAARNEGINAIYEALPVIEQFKNFAFPKVSRLLGPVKLTVTQIKAGTQHNVIPDRCEFVVDVRTNELYRNEEAFELLREAIPCTIVPRSFRLNSSRIDREHPFMQRAALLELEAFGSPTLSDQAQMPFTTVKIGPGASERSHTAGEYIDKEEIRRAITLYIRLLDGLKL</sequence>
<evidence type="ECO:0000256" key="4">
    <source>
        <dbReference type="ARBA" id="ARBA00022833"/>
    </source>
</evidence>
<reference evidence="7" key="1">
    <citation type="submission" date="2020-10" db="EMBL/GenBank/DDBJ databases">
        <authorList>
            <person name="Gilroy R."/>
        </authorList>
    </citation>
    <scope>NUCLEOTIDE SEQUENCE</scope>
    <source>
        <strain evidence="7">21143</strain>
    </source>
</reference>
<name>A0A9D1GGM6_9BACT</name>
<dbReference type="CDD" id="cd05651">
    <property type="entry name" value="M20_ArgE_DapE-like"/>
    <property type="match status" value="1"/>
</dbReference>
<dbReference type="Proteomes" id="UP000886722">
    <property type="component" value="Unassembled WGS sequence"/>
</dbReference>